<comment type="subcellular location">
    <subcellularLocation>
        <location evidence="1">Cell membrane</location>
        <topology evidence="1">Multi-pass membrane protein</topology>
    </subcellularLocation>
</comment>
<feature type="transmembrane region" description="Helical" evidence="6">
    <location>
        <begin position="122"/>
        <end position="140"/>
    </location>
</feature>
<feature type="transmembrane region" description="Helical" evidence="6">
    <location>
        <begin position="12"/>
        <end position="33"/>
    </location>
</feature>
<proteinExistence type="predicted"/>
<organism evidence="7 8">
    <name type="scientific">Vagococcus entomophilus</name>
    <dbReference type="NCBI Taxonomy" id="1160095"/>
    <lineage>
        <taxon>Bacteria</taxon>
        <taxon>Bacillati</taxon>
        <taxon>Bacillota</taxon>
        <taxon>Bacilli</taxon>
        <taxon>Lactobacillales</taxon>
        <taxon>Enterococcaceae</taxon>
        <taxon>Vagococcus</taxon>
    </lineage>
</organism>
<keyword evidence="5 6" id="KW-0472">Membrane</keyword>
<protein>
    <submittedName>
        <fullName evidence="7">Uncharacterized protein</fullName>
    </submittedName>
</protein>
<evidence type="ECO:0000313" key="8">
    <source>
        <dbReference type="Proteomes" id="UP000288669"/>
    </source>
</evidence>
<dbReference type="PANTHER" id="PTHR30250">
    <property type="entry name" value="PST FAMILY PREDICTED COLANIC ACID TRANSPORTER"/>
    <property type="match status" value="1"/>
</dbReference>
<evidence type="ECO:0000256" key="5">
    <source>
        <dbReference type="ARBA" id="ARBA00023136"/>
    </source>
</evidence>
<comment type="caution">
    <text evidence="7">The sequence shown here is derived from an EMBL/GenBank/DDBJ whole genome shotgun (WGS) entry which is preliminary data.</text>
</comment>
<feature type="transmembrane region" description="Helical" evidence="6">
    <location>
        <begin position="324"/>
        <end position="353"/>
    </location>
</feature>
<feature type="transmembrane region" description="Helical" evidence="6">
    <location>
        <begin position="91"/>
        <end position="116"/>
    </location>
</feature>
<name>A0A430AEW8_9ENTE</name>
<feature type="transmembrane region" description="Helical" evidence="6">
    <location>
        <begin position="365"/>
        <end position="383"/>
    </location>
</feature>
<keyword evidence="8" id="KW-1185">Reference proteome</keyword>
<evidence type="ECO:0000256" key="2">
    <source>
        <dbReference type="ARBA" id="ARBA00022475"/>
    </source>
</evidence>
<gene>
    <name evidence="7" type="ORF">CBF30_10485</name>
</gene>
<evidence type="ECO:0000256" key="6">
    <source>
        <dbReference type="SAM" id="Phobius"/>
    </source>
</evidence>
<dbReference type="EMBL" id="NGJZ01000004">
    <property type="protein sequence ID" value="RSU06139.1"/>
    <property type="molecule type" value="Genomic_DNA"/>
</dbReference>
<evidence type="ECO:0000256" key="1">
    <source>
        <dbReference type="ARBA" id="ARBA00004651"/>
    </source>
</evidence>
<feature type="transmembrane region" description="Helical" evidence="6">
    <location>
        <begin position="293"/>
        <end position="312"/>
    </location>
</feature>
<feature type="transmembrane region" description="Helical" evidence="6">
    <location>
        <begin position="241"/>
        <end position="261"/>
    </location>
</feature>
<feature type="transmembrane region" description="Helical" evidence="6">
    <location>
        <begin position="454"/>
        <end position="473"/>
    </location>
</feature>
<dbReference type="GO" id="GO:0005886">
    <property type="term" value="C:plasma membrane"/>
    <property type="evidence" value="ECO:0007669"/>
    <property type="project" value="UniProtKB-SubCell"/>
</dbReference>
<dbReference type="Pfam" id="PF01943">
    <property type="entry name" value="Polysacc_synt"/>
    <property type="match status" value="1"/>
</dbReference>
<dbReference type="InterPro" id="IPR050833">
    <property type="entry name" value="Poly_Biosynth_Transport"/>
</dbReference>
<feature type="transmembrane region" description="Helical" evidence="6">
    <location>
        <begin position="53"/>
        <end position="71"/>
    </location>
</feature>
<evidence type="ECO:0000256" key="3">
    <source>
        <dbReference type="ARBA" id="ARBA00022692"/>
    </source>
</evidence>
<feature type="transmembrane region" description="Helical" evidence="6">
    <location>
        <begin position="488"/>
        <end position="510"/>
    </location>
</feature>
<feature type="transmembrane region" description="Helical" evidence="6">
    <location>
        <begin position="190"/>
        <end position="209"/>
    </location>
</feature>
<dbReference type="CDD" id="cd13124">
    <property type="entry name" value="MATE_SpoVB_like"/>
    <property type="match status" value="1"/>
</dbReference>
<dbReference type="Proteomes" id="UP000288669">
    <property type="component" value="Unassembled WGS sequence"/>
</dbReference>
<feature type="transmembrane region" description="Helical" evidence="6">
    <location>
        <begin position="160"/>
        <end position="178"/>
    </location>
</feature>
<feature type="transmembrane region" description="Helical" evidence="6">
    <location>
        <begin position="395"/>
        <end position="414"/>
    </location>
</feature>
<keyword evidence="2" id="KW-1003">Cell membrane</keyword>
<sequence>MERPMTQTTSKLAKGTMILTITSLLVKILSAIYRVPFQNLVGDEGFYVYQQVYPIYGIAMTLALSGIPVFFSKIIAEKDNQLEKEEAIQTFYPLFVVLSLGLFLGTFFGGTCLARLMGDAKLSSLIRMTSFVFLLAPAVATYRGYFQGELQMAPTAISQLWEQVIRVATILLAAFFFTKTRMSLYQMGTWAISGAVLGIGAAYLVLVVYSRKQLKKEIRLPKITKMSKQSFKESVRNVKRFGYEGGVVCIYSAYLILFQLIDSFFIKNLLVRIGMSETQAKVTKGIFDRGQPLVQLGLVVATSLMAVYLPVLTKYYVTKRKEKFLFATSLYLRLTFVVGLAASCGLACILPFVNRGLFGSTAQNTALMIFVFAVFFMSLIQAYQTVFQSYSCLKPVLIAAFLGILGKLVAIVLLTKYFGINGASASTLLGLVCCVSVLHLCFKYSWKVTTFSAFFYLKLLLCIGIMGVILVLYKNGVGYLFGVNLKRMFALCLALMGVLIGATIFLLSILKLKVFSTREWLLIPYGKKLLSLKNRNGEKHEIR</sequence>
<feature type="transmembrane region" description="Helical" evidence="6">
    <location>
        <begin position="420"/>
        <end position="442"/>
    </location>
</feature>
<keyword evidence="4 6" id="KW-1133">Transmembrane helix</keyword>
<dbReference type="OrthoDB" id="9775950at2"/>
<evidence type="ECO:0000313" key="7">
    <source>
        <dbReference type="EMBL" id="RSU06139.1"/>
    </source>
</evidence>
<dbReference type="AlphaFoldDB" id="A0A430AEW8"/>
<accession>A0A430AEW8</accession>
<evidence type="ECO:0000256" key="4">
    <source>
        <dbReference type="ARBA" id="ARBA00022989"/>
    </source>
</evidence>
<keyword evidence="3 6" id="KW-0812">Transmembrane</keyword>
<reference evidence="7 8" key="1">
    <citation type="submission" date="2017-05" db="EMBL/GenBank/DDBJ databases">
        <title>Vagococcus spp. assemblies.</title>
        <authorList>
            <person name="Gulvik C.A."/>
        </authorList>
    </citation>
    <scope>NUCLEOTIDE SEQUENCE [LARGE SCALE GENOMIC DNA]</scope>
    <source>
        <strain evidence="7 8">DSM 24756</strain>
    </source>
</reference>
<dbReference type="InterPro" id="IPR024923">
    <property type="entry name" value="PG_synth_SpoVB"/>
</dbReference>
<dbReference type="InterPro" id="IPR002797">
    <property type="entry name" value="Polysacc_synth"/>
</dbReference>
<dbReference type="PANTHER" id="PTHR30250:SF29">
    <property type="entry name" value="POLYSACCHARIDE BIOSYNTHESIS PROTEIN C-TERMINAL DOMAIN-CONTAINING PROTEIN"/>
    <property type="match status" value="1"/>
</dbReference>